<reference evidence="1 2" key="1">
    <citation type="submission" date="2020-08" db="EMBL/GenBank/DDBJ databases">
        <title>Genomic Encyclopedia of Type Strains, Phase IV (KMG-IV): sequencing the most valuable type-strain genomes for metagenomic binning, comparative biology and taxonomic classification.</title>
        <authorList>
            <person name="Goeker M."/>
        </authorList>
    </citation>
    <scope>NUCLEOTIDE SEQUENCE [LARGE SCALE GENOMIC DNA]</scope>
    <source>
        <strain evidence="1 2">DSM 28101</strain>
    </source>
</reference>
<proteinExistence type="predicted"/>
<accession>A0A7W6KNL3</accession>
<protein>
    <submittedName>
        <fullName evidence="1">Uncharacterized protein</fullName>
    </submittedName>
</protein>
<sequence length="76" mass="8129">MTVMVHGAFLDAGIDPADIARHSAGRHAAIHDHDDPVGSAQRLTETMDRDGNDPPQFAAKAMHQSVGMLLPFRPAS</sequence>
<gene>
    <name evidence="1" type="ORF">GGR30_004507</name>
</gene>
<dbReference type="AlphaFoldDB" id="A0A7W6KNL3"/>
<organism evidence="1 2">
    <name type="scientific">Martelella radicis</name>
    <dbReference type="NCBI Taxonomy" id="1397476"/>
    <lineage>
        <taxon>Bacteria</taxon>
        <taxon>Pseudomonadati</taxon>
        <taxon>Pseudomonadota</taxon>
        <taxon>Alphaproteobacteria</taxon>
        <taxon>Hyphomicrobiales</taxon>
        <taxon>Aurantimonadaceae</taxon>
        <taxon>Martelella</taxon>
    </lineage>
</organism>
<keyword evidence="2" id="KW-1185">Reference proteome</keyword>
<comment type="caution">
    <text evidence="1">The sequence shown here is derived from an EMBL/GenBank/DDBJ whole genome shotgun (WGS) entry which is preliminary data.</text>
</comment>
<evidence type="ECO:0000313" key="1">
    <source>
        <dbReference type="EMBL" id="MBB4124547.1"/>
    </source>
</evidence>
<dbReference type="EMBL" id="JACIDZ010000025">
    <property type="protein sequence ID" value="MBB4124547.1"/>
    <property type="molecule type" value="Genomic_DNA"/>
</dbReference>
<dbReference type="RefSeq" id="WP_183491328.1">
    <property type="nucleotide sequence ID" value="NZ_JACIDZ010000025.1"/>
</dbReference>
<name>A0A7W6KNL3_9HYPH</name>
<dbReference type="Proteomes" id="UP000530571">
    <property type="component" value="Unassembled WGS sequence"/>
</dbReference>
<evidence type="ECO:0000313" key="2">
    <source>
        <dbReference type="Proteomes" id="UP000530571"/>
    </source>
</evidence>